<evidence type="ECO:0000313" key="6">
    <source>
        <dbReference type="EMBL" id="KAH0454087.1"/>
    </source>
</evidence>
<dbReference type="GO" id="GO:0003723">
    <property type="term" value="F:RNA binding"/>
    <property type="evidence" value="ECO:0007669"/>
    <property type="project" value="InterPro"/>
</dbReference>
<evidence type="ECO:0000259" key="5">
    <source>
        <dbReference type="SMART" id="SM01416"/>
    </source>
</evidence>
<dbReference type="InterPro" id="IPR015972">
    <property type="entry name" value="Ribosomal_eL19_dom1"/>
</dbReference>
<gene>
    <name evidence="6" type="ORF">IEQ34_018411</name>
</gene>
<feature type="compositionally biased region" description="Basic residues" evidence="4">
    <location>
        <begin position="71"/>
        <end position="82"/>
    </location>
</feature>
<dbReference type="Gene3D" id="1.10.1650.10">
    <property type="match status" value="1"/>
</dbReference>
<keyword evidence="3" id="KW-0687">Ribonucleoprotein</keyword>
<dbReference type="InterPro" id="IPR057259">
    <property type="entry name" value="Ribosomal_L19e"/>
</dbReference>
<comment type="similarity">
    <text evidence="1">Belongs to the eukaryotic ribosomal protein eL19 family.</text>
</comment>
<reference evidence="6 7" key="1">
    <citation type="journal article" date="2021" name="Hortic Res">
        <title>Chromosome-scale assembly of the Dendrobium chrysotoxum genome enhances the understanding of orchid evolution.</title>
        <authorList>
            <person name="Zhang Y."/>
            <person name="Zhang G.Q."/>
            <person name="Zhang D."/>
            <person name="Liu X.D."/>
            <person name="Xu X.Y."/>
            <person name="Sun W.H."/>
            <person name="Yu X."/>
            <person name="Zhu X."/>
            <person name="Wang Z.W."/>
            <person name="Zhao X."/>
            <person name="Zhong W.Y."/>
            <person name="Chen H."/>
            <person name="Yin W.L."/>
            <person name="Huang T."/>
            <person name="Niu S.C."/>
            <person name="Liu Z.J."/>
        </authorList>
    </citation>
    <scope>NUCLEOTIDE SEQUENCE [LARGE SCALE GENOMIC DNA]</scope>
    <source>
        <tissue evidence="6">Fresh leaves</tissue>
    </source>
</reference>
<sequence>MASLKLHKRLAASLLNCGKGKVWLDPKELNHISFANSRQNIRKLVHEGFIIKKPEKIHSRSRSRRLAEAKRKGRHSGYGKRKGTMEARLPTKVLWMRKMRVLRRLLKKYRENNKIDKHVYHDMYVKVKGNAFKNKRVLMETIYKLKREKDGERTLFDQFDAKLGSFIRTADVCFVFAYCSIISILPCDVITMEAKFPTKVLWMRKMRVLRRLLNKYRENNKIDKHVYHYMYVKVKGNIFKNKRVLMETIYKSKREKDGEKTLFDQFDAKVSKKRKIIKYPCIMLIMFNYVYHVVNSKL</sequence>
<dbReference type="Proteomes" id="UP000775213">
    <property type="component" value="Unassembled WGS sequence"/>
</dbReference>
<dbReference type="FunFam" id="1.10.1200.240:FF:000001">
    <property type="entry name" value="Ribosomal protein L19"/>
    <property type="match status" value="1"/>
</dbReference>
<dbReference type="InterPro" id="IPR033935">
    <property type="entry name" value="Ribosomal_eL19_euk"/>
</dbReference>
<evidence type="ECO:0000256" key="3">
    <source>
        <dbReference type="ARBA" id="ARBA00023274"/>
    </source>
</evidence>
<dbReference type="AlphaFoldDB" id="A0AAV7GE61"/>
<keyword evidence="2" id="KW-0689">Ribosomal protein</keyword>
<dbReference type="Pfam" id="PF01280">
    <property type="entry name" value="Ribosomal_L19e"/>
    <property type="match status" value="1"/>
</dbReference>
<dbReference type="HAMAP" id="MF_01475">
    <property type="entry name" value="Ribosomal_eL19"/>
    <property type="match status" value="1"/>
</dbReference>
<dbReference type="SUPFAM" id="SSF48140">
    <property type="entry name" value="Ribosomal protein L19 (L19e)"/>
    <property type="match status" value="2"/>
</dbReference>
<evidence type="ECO:0000256" key="2">
    <source>
        <dbReference type="ARBA" id="ARBA00022980"/>
    </source>
</evidence>
<dbReference type="FunFam" id="1.10.1650.10:FF:000001">
    <property type="entry name" value="Ribosomal protein L19"/>
    <property type="match status" value="1"/>
</dbReference>
<keyword evidence="7" id="KW-1185">Reference proteome</keyword>
<evidence type="ECO:0000313" key="7">
    <source>
        <dbReference type="Proteomes" id="UP000775213"/>
    </source>
</evidence>
<dbReference type="Pfam" id="PF25476">
    <property type="entry name" value="Ribosomal_L19e_C"/>
    <property type="match status" value="2"/>
</dbReference>
<dbReference type="SMART" id="SM01416">
    <property type="entry name" value="Ribosomal_L19e"/>
    <property type="match status" value="2"/>
</dbReference>
<name>A0AAV7GE61_DENCH</name>
<dbReference type="GO" id="GO:0022625">
    <property type="term" value="C:cytosolic large ribosomal subunit"/>
    <property type="evidence" value="ECO:0007669"/>
    <property type="project" value="InterPro"/>
</dbReference>
<dbReference type="GO" id="GO:0006412">
    <property type="term" value="P:translation"/>
    <property type="evidence" value="ECO:0007669"/>
    <property type="project" value="InterPro"/>
</dbReference>
<comment type="caution">
    <text evidence="6">The sequence shown here is derived from an EMBL/GenBank/DDBJ whole genome shotgun (WGS) entry which is preliminary data.</text>
</comment>
<dbReference type="PANTHER" id="PTHR10722">
    <property type="entry name" value="60S RIBOSOMAL PROTEIN L19"/>
    <property type="match status" value="1"/>
</dbReference>
<dbReference type="InterPro" id="IPR039547">
    <property type="entry name" value="Ribosomal_eL19"/>
</dbReference>
<dbReference type="GO" id="GO:0003735">
    <property type="term" value="F:structural constituent of ribosome"/>
    <property type="evidence" value="ECO:0007669"/>
    <property type="project" value="InterPro"/>
</dbReference>
<proteinExistence type="inferred from homology"/>
<feature type="domain" description="Large ribosomal subunit protein eL19" evidence="5">
    <location>
        <begin position="3"/>
        <end position="146"/>
    </location>
</feature>
<accession>A0AAV7GE61</accession>
<protein>
    <recommendedName>
        <fullName evidence="5">Large ribosomal subunit protein eL19 domain-containing protein</fullName>
    </recommendedName>
</protein>
<dbReference type="EMBL" id="JAGFBR010000016">
    <property type="protein sequence ID" value="KAH0454087.1"/>
    <property type="molecule type" value="Genomic_DNA"/>
</dbReference>
<dbReference type="InterPro" id="IPR057260">
    <property type="entry name" value="Ribosomal_L19e_C"/>
</dbReference>
<evidence type="ECO:0000256" key="4">
    <source>
        <dbReference type="SAM" id="MobiDB-lite"/>
    </source>
</evidence>
<evidence type="ECO:0000256" key="1">
    <source>
        <dbReference type="ARBA" id="ARBA00011082"/>
    </source>
</evidence>
<feature type="domain" description="Large ribosomal subunit protein eL19" evidence="5">
    <location>
        <begin position="181"/>
        <end position="253"/>
    </location>
</feature>
<dbReference type="InterPro" id="IPR035970">
    <property type="entry name" value="60S_ribosomal_eL19_sf"/>
</dbReference>
<dbReference type="CDD" id="cd01417">
    <property type="entry name" value="Ribosomal_L19e_E"/>
    <property type="match status" value="1"/>
</dbReference>
<dbReference type="InterPro" id="IPR000196">
    <property type="entry name" value="Ribosomal_eL19_dom"/>
</dbReference>
<dbReference type="NCBIfam" id="NF006343">
    <property type="entry name" value="PRK08570.1"/>
    <property type="match status" value="1"/>
</dbReference>
<feature type="region of interest" description="Disordered" evidence="4">
    <location>
        <begin position="57"/>
        <end position="82"/>
    </location>
</feature>
<dbReference type="Gene3D" id="1.10.1200.240">
    <property type="match status" value="2"/>
</dbReference>
<organism evidence="6 7">
    <name type="scientific">Dendrobium chrysotoxum</name>
    <name type="common">Orchid</name>
    <dbReference type="NCBI Taxonomy" id="161865"/>
    <lineage>
        <taxon>Eukaryota</taxon>
        <taxon>Viridiplantae</taxon>
        <taxon>Streptophyta</taxon>
        <taxon>Embryophyta</taxon>
        <taxon>Tracheophyta</taxon>
        <taxon>Spermatophyta</taxon>
        <taxon>Magnoliopsida</taxon>
        <taxon>Liliopsida</taxon>
        <taxon>Asparagales</taxon>
        <taxon>Orchidaceae</taxon>
        <taxon>Epidendroideae</taxon>
        <taxon>Malaxideae</taxon>
        <taxon>Dendrobiinae</taxon>
        <taxon>Dendrobium</taxon>
    </lineage>
</organism>